<dbReference type="Proteomes" id="UP000308652">
    <property type="component" value="Unassembled WGS sequence"/>
</dbReference>
<gene>
    <name evidence="2" type="ORF">BDQ12DRAFT_178919</name>
</gene>
<organism evidence="2 3">
    <name type="scientific">Crucibulum laeve</name>
    <dbReference type="NCBI Taxonomy" id="68775"/>
    <lineage>
        <taxon>Eukaryota</taxon>
        <taxon>Fungi</taxon>
        <taxon>Dikarya</taxon>
        <taxon>Basidiomycota</taxon>
        <taxon>Agaricomycotina</taxon>
        <taxon>Agaricomycetes</taxon>
        <taxon>Agaricomycetidae</taxon>
        <taxon>Agaricales</taxon>
        <taxon>Agaricineae</taxon>
        <taxon>Nidulariaceae</taxon>
        <taxon>Crucibulum</taxon>
    </lineage>
</organism>
<dbReference type="AlphaFoldDB" id="A0A5C3MD84"/>
<keyword evidence="3" id="KW-1185">Reference proteome</keyword>
<accession>A0A5C3MD84</accession>
<protein>
    <submittedName>
        <fullName evidence="2">Uncharacterized protein</fullName>
    </submittedName>
</protein>
<dbReference type="EMBL" id="ML213591">
    <property type="protein sequence ID" value="TFK43419.1"/>
    <property type="molecule type" value="Genomic_DNA"/>
</dbReference>
<feature type="region of interest" description="Disordered" evidence="1">
    <location>
        <begin position="191"/>
        <end position="212"/>
    </location>
</feature>
<feature type="compositionally biased region" description="Pro residues" evidence="1">
    <location>
        <begin position="8"/>
        <end position="30"/>
    </location>
</feature>
<feature type="region of interest" description="Disordered" evidence="1">
    <location>
        <begin position="1"/>
        <end position="122"/>
    </location>
</feature>
<proteinExistence type="predicted"/>
<name>A0A5C3MD84_9AGAR</name>
<dbReference type="OrthoDB" id="3044976at2759"/>
<feature type="compositionally biased region" description="Basic and acidic residues" evidence="1">
    <location>
        <begin position="73"/>
        <end position="93"/>
    </location>
</feature>
<evidence type="ECO:0000313" key="2">
    <source>
        <dbReference type="EMBL" id="TFK43419.1"/>
    </source>
</evidence>
<sequence length="237" mass="26165">MSIFIRPDSPPPRQPSPEPLSTPLPSPPPRYSKRDRTSSKRPHQSRAAAPMFPPGLHPFPDAHRSLLSIRSCDNMRDKENRHRVGVQEEEPTRKRTRSTLNASAYPRVASSHNPIPLSSEYQPRHRSLSYAIPYRSPPPSPTLAAAPPPVPPLPVFTLSSPAHKPTACPRTQPITPIYLPDMEQLSPISELPAPLFSSPKLQRPSSAPEKRGGIGMTCFKFFSLGNASQRGQRTTAT</sequence>
<evidence type="ECO:0000313" key="3">
    <source>
        <dbReference type="Proteomes" id="UP000308652"/>
    </source>
</evidence>
<reference evidence="2 3" key="1">
    <citation type="journal article" date="2019" name="Nat. Ecol. Evol.">
        <title>Megaphylogeny resolves global patterns of mushroom evolution.</title>
        <authorList>
            <person name="Varga T."/>
            <person name="Krizsan K."/>
            <person name="Foldi C."/>
            <person name="Dima B."/>
            <person name="Sanchez-Garcia M."/>
            <person name="Sanchez-Ramirez S."/>
            <person name="Szollosi G.J."/>
            <person name="Szarkandi J.G."/>
            <person name="Papp V."/>
            <person name="Albert L."/>
            <person name="Andreopoulos W."/>
            <person name="Angelini C."/>
            <person name="Antonin V."/>
            <person name="Barry K.W."/>
            <person name="Bougher N.L."/>
            <person name="Buchanan P."/>
            <person name="Buyck B."/>
            <person name="Bense V."/>
            <person name="Catcheside P."/>
            <person name="Chovatia M."/>
            <person name="Cooper J."/>
            <person name="Damon W."/>
            <person name="Desjardin D."/>
            <person name="Finy P."/>
            <person name="Geml J."/>
            <person name="Haridas S."/>
            <person name="Hughes K."/>
            <person name="Justo A."/>
            <person name="Karasinski D."/>
            <person name="Kautmanova I."/>
            <person name="Kiss B."/>
            <person name="Kocsube S."/>
            <person name="Kotiranta H."/>
            <person name="LaButti K.M."/>
            <person name="Lechner B.E."/>
            <person name="Liimatainen K."/>
            <person name="Lipzen A."/>
            <person name="Lukacs Z."/>
            <person name="Mihaltcheva S."/>
            <person name="Morgado L.N."/>
            <person name="Niskanen T."/>
            <person name="Noordeloos M.E."/>
            <person name="Ohm R.A."/>
            <person name="Ortiz-Santana B."/>
            <person name="Ovrebo C."/>
            <person name="Racz N."/>
            <person name="Riley R."/>
            <person name="Savchenko A."/>
            <person name="Shiryaev A."/>
            <person name="Soop K."/>
            <person name="Spirin V."/>
            <person name="Szebenyi C."/>
            <person name="Tomsovsky M."/>
            <person name="Tulloss R.E."/>
            <person name="Uehling J."/>
            <person name="Grigoriev I.V."/>
            <person name="Vagvolgyi C."/>
            <person name="Papp T."/>
            <person name="Martin F.M."/>
            <person name="Miettinen O."/>
            <person name="Hibbett D.S."/>
            <person name="Nagy L.G."/>
        </authorList>
    </citation>
    <scope>NUCLEOTIDE SEQUENCE [LARGE SCALE GENOMIC DNA]</scope>
    <source>
        <strain evidence="2 3">CBS 166.37</strain>
    </source>
</reference>
<evidence type="ECO:0000256" key="1">
    <source>
        <dbReference type="SAM" id="MobiDB-lite"/>
    </source>
</evidence>